<evidence type="ECO:0000313" key="4">
    <source>
        <dbReference type="Proteomes" id="UP000315295"/>
    </source>
</evidence>
<evidence type="ECO:0000256" key="2">
    <source>
        <dbReference type="ARBA" id="ARBA00023277"/>
    </source>
</evidence>
<dbReference type="PANTHER" id="PTHR31268">
    <property type="match status" value="1"/>
</dbReference>
<dbReference type="STRING" id="106549.A0A540M0J6"/>
<sequence length="866" mass="95826">MAPHNLPVNPINDVSLPDIIEEYFDLSDGKLSVRGVPLLDEVPNNVTFSPFNSICQPCDDVPLPLLNRVGALSHKGGFLGFKADVPSDRLKNSLGRSSDRDFLSIFRFKTWWSTMWVGNTGSNLQKETQWVLFDVPEIKSYVIIIPIIDGSFRSALQPGNDGHVVICAESGSTQVKMSNFDAIAYVHASDNPYNLMKEAFSAIRVHLNTFRLLEEKTVPNLVDKFGWCTWDAFYLTVEPAGIWHGINEFTEAGLSPRFLIIDDGWQSISFDENEDPNEDAKNLVLCGSQMLARLHRFDECKKFKNYKGGSMLSPNAPSFDPKRPKMLIAKAIEIEQAEKTRDKAVRSGVTDLSVFETKIQKLQQELSELLGGQETGASNGSCRGCTCRVGSYGLKAFISDLRSKFKGLDDIYVWHALCGAWCGVKPGATHLNAKITPCVLPPGLDGTMNDLAVDKVLEGGMGLVHPDHASLLYDSMHSYLSEVGVTGVKVDVIHILEYVSEEHGGRVELAKAYYKGLSDSLAKNFNGSGLISSMQQCNDFFFLGTKQISMGRAGDDFWFQDPSGDPMGVYWLQGVHMIHCSYNSMWMGQMIVPDWDMFQSDHLCAKYHAGSRAICGGPVYLSDFVGSHDFDLIKKLVHPDGTVPNCLHCALPTRDCLFKNPLFDGKTALKIWNFNKFGGVIGGFNCQGAGWDPKEQRIKGFPDCYKPILCSVHVSDIEWDQNLELVHMGKAEEYTVHLNQDDELRVLTPKSAAIQITIQPSSFEIFTIVPIQTLSPGNKFAPVGLTNMFNSGGSIQELEYTIEGEVSAKVKVKGGGSFLAYSSGCPKKCCLNGGEVAFEWFDEGKLKLNLPWVEEASGISELVFMF</sequence>
<dbReference type="PANTHER" id="PTHR31268:SF8">
    <property type="entry name" value="GALACTINOL--SUCROSE GALACTOSYLTRANSFERASE 4-RELATED"/>
    <property type="match status" value="1"/>
</dbReference>
<gene>
    <name evidence="3" type="ORF">C1H46_022146</name>
</gene>
<dbReference type="AlphaFoldDB" id="A0A540M0J6"/>
<comment type="caution">
    <text evidence="3">The sequence shown here is derived from an EMBL/GenBank/DDBJ whole genome shotgun (WGS) entry which is preliminary data.</text>
</comment>
<evidence type="ECO:0000256" key="1">
    <source>
        <dbReference type="ARBA" id="ARBA00007240"/>
    </source>
</evidence>
<name>A0A540M0J6_MALBA</name>
<reference evidence="3 4" key="1">
    <citation type="journal article" date="2019" name="G3 (Bethesda)">
        <title>Sequencing of a Wild Apple (Malus baccata) Genome Unravels the Differences Between Cultivated and Wild Apple Species Regarding Disease Resistance and Cold Tolerance.</title>
        <authorList>
            <person name="Chen X."/>
        </authorList>
    </citation>
    <scope>NUCLEOTIDE SEQUENCE [LARGE SCALE GENOMIC DNA]</scope>
    <source>
        <strain evidence="4">cv. Shandingzi</strain>
        <tissue evidence="3">Leaves</tissue>
    </source>
</reference>
<evidence type="ECO:0008006" key="5">
    <source>
        <dbReference type="Google" id="ProtNLM"/>
    </source>
</evidence>
<comment type="similarity">
    <text evidence="1">Belongs to the glycosyl hydrolases 36 family.</text>
</comment>
<dbReference type="Pfam" id="PF05691">
    <property type="entry name" value="Raffinose_syn"/>
    <property type="match status" value="1"/>
</dbReference>
<keyword evidence="2" id="KW-0119">Carbohydrate metabolism</keyword>
<dbReference type="InterPro" id="IPR008811">
    <property type="entry name" value="Glycosyl_hydrolases_36"/>
</dbReference>
<dbReference type="SUPFAM" id="SSF51445">
    <property type="entry name" value="(Trans)glycosidases"/>
    <property type="match status" value="2"/>
</dbReference>
<keyword evidence="4" id="KW-1185">Reference proteome</keyword>
<dbReference type="EMBL" id="VIEB01000396">
    <property type="protein sequence ID" value="TQD92264.1"/>
    <property type="molecule type" value="Genomic_DNA"/>
</dbReference>
<protein>
    <recommendedName>
        <fullName evidence="5">Galactinol--sucrose galactosyltransferase</fullName>
    </recommendedName>
</protein>
<dbReference type="InterPro" id="IPR017853">
    <property type="entry name" value="GH"/>
</dbReference>
<proteinExistence type="inferred from homology"/>
<accession>A0A540M0J6</accession>
<organism evidence="3 4">
    <name type="scientific">Malus baccata</name>
    <name type="common">Siberian crab apple</name>
    <name type="synonym">Pyrus baccata</name>
    <dbReference type="NCBI Taxonomy" id="106549"/>
    <lineage>
        <taxon>Eukaryota</taxon>
        <taxon>Viridiplantae</taxon>
        <taxon>Streptophyta</taxon>
        <taxon>Embryophyta</taxon>
        <taxon>Tracheophyta</taxon>
        <taxon>Spermatophyta</taxon>
        <taxon>Magnoliopsida</taxon>
        <taxon>eudicotyledons</taxon>
        <taxon>Gunneridae</taxon>
        <taxon>Pentapetalae</taxon>
        <taxon>rosids</taxon>
        <taxon>fabids</taxon>
        <taxon>Rosales</taxon>
        <taxon>Rosaceae</taxon>
        <taxon>Amygdaloideae</taxon>
        <taxon>Maleae</taxon>
        <taxon>Malus</taxon>
    </lineage>
</organism>
<dbReference type="Proteomes" id="UP000315295">
    <property type="component" value="Unassembled WGS sequence"/>
</dbReference>
<evidence type="ECO:0000313" key="3">
    <source>
        <dbReference type="EMBL" id="TQD92264.1"/>
    </source>
</evidence>